<dbReference type="Pfam" id="PF14864">
    <property type="entry name" value="Alkyl_sulf_C"/>
    <property type="match status" value="1"/>
</dbReference>
<keyword evidence="8" id="KW-1185">Reference proteome</keyword>
<organism evidence="7 8">
    <name type="scientific">Pseudoduganella dura</name>
    <dbReference type="NCBI Taxonomy" id="321982"/>
    <lineage>
        <taxon>Bacteria</taxon>
        <taxon>Pseudomonadati</taxon>
        <taxon>Pseudomonadota</taxon>
        <taxon>Betaproteobacteria</taxon>
        <taxon>Burkholderiales</taxon>
        <taxon>Oxalobacteraceae</taxon>
        <taxon>Telluria group</taxon>
        <taxon>Pseudoduganella</taxon>
    </lineage>
</organism>
<evidence type="ECO:0000313" key="8">
    <source>
        <dbReference type="Proteomes" id="UP000431684"/>
    </source>
</evidence>
<protein>
    <submittedName>
        <fullName evidence="7">MBL fold metallo-hydrolase</fullName>
    </submittedName>
</protein>
<sequence>MLPAAATLATALLFAVPAGAAVSQPASESTAKLHAALRERLPLADRQAFEDARRGFVGTTDAPAITDARGRVVWSFAQFGFLQQEQAPDSVHPVLWRHARLNTIHGLFKVTDRVFQVRGFDLSNVTIVEGDSGLIVVDPLTTTETAKAALDLYFRHRPHKPVIAVVYTHSHADHFGGVRAIVDEADVKAGKVAVIAPAGFLAEAVSENILAGNAMYRRSQYQFGSNLPRNAQGFVDAGLGKGLTGGSITLIGPTDVVSKPLETRRIDGIDIVFQNTPGTEAPAEMNLYFPQFRVFDVAENATHTLHNLLPLRGAQVRDANGWAKYLNDALEQFGGRSDVLISQHMWPVWGREKLAGFLARQRDTYKFIHDQTLRLTNKGYTADEIAEQVRMPASLEQDLSTHGLYGAVRHNVKAVYQRYLGWYDANPANLDPLTKADSAVRTVAYMGGADAVLQRAGADFEKGEYRWVAQVLNLVVQADPGNRAARELAARAFEQLGYQAEASTWRNAYLSGAQELRDGTPVGRAFTQNADFLKALSVENIFDYLGVRVDPEAAEGKHLRINWAFTDSDERYVLNLENSALTYVKDKQDPDAGATLTLSKDVLAAVISRTVSLRDAIARGDIRLSGNGGQLEEMLGVLETYPATFPIVLPREVK</sequence>
<comment type="similarity">
    <text evidence="4">Belongs to the metallo-beta-lactamase superfamily. Type III sulfatase family.</text>
</comment>
<dbReference type="GO" id="GO:0018909">
    <property type="term" value="P:dodecyl sulfate metabolic process"/>
    <property type="evidence" value="ECO:0007669"/>
    <property type="project" value="InterPro"/>
</dbReference>
<dbReference type="Pfam" id="PF14863">
    <property type="entry name" value="Alkyl_sulf_dimr"/>
    <property type="match status" value="1"/>
</dbReference>
<dbReference type="InterPro" id="IPR036866">
    <property type="entry name" value="RibonucZ/Hydroxyglut_hydro"/>
</dbReference>
<keyword evidence="5" id="KW-0732">Signal</keyword>
<dbReference type="OrthoDB" id="9815874at2"/>
<dbReference type="InterPro" id="IPR044097">
    <property type="entry name" value="Bds1/SdsA1_MBL-fold"/>
</dbReference>
<dbReference type="FunFam" id="3.60.15.30:FF:000001">
    <property type="entry name" value="Alkyl/aryl-sulfatase BDS1"/>
    <property type="match status" value="1"/>
</dbReference>
<feature type="signal peptide" evidence="5">
    <location>
        <begin position="1"/>
        <end position="20"/>
    </location>
</feature>
<comment type="caution">
    <text evidence="7">The sequence shown here is derived from an EMBL/GenBank/DDBJ whole genome shotgun (WGS) entry which is preliminary data.</text>
</comment>
<evidence type="ECO:0000259" key="6">
    <source>
        <dbReference type="SMART" id="SM00849"/>
    </source>
</evidence>
<feature type="domain" description="Metallo-beta-lactamase" evidence="6">
    <location>
        <begin position="122"/>
        <end position="344"/>
    </location>
</feature>
<dbReference type="InterPro" id="IPR038536">
    <property type="entry name" value="Alkyl/aryl-sulf_dimr_sf"/>
</dbReference>
<dbReference type="GO" id="GO:0046872">
    <property type="term" value="F:metal ion binding"/>
    <property type="evidence" value="ECO:0007669"/>
    <property type="project" value="UniProtKB-KW"/>
</dbReference>
<dbReference type="GO" id="GO:0046983">
    <property type="term" value="F:protein dimerization activity"/>
    <property type="evidence" value="ECO:0007669"/>
    <property type="project" value="InterPro"/>
</dbReference>
<gene>
    <name evidence="7" type="ORF">GJV26_16780</name>
</gene>
<dbReference type="Pfam" id="PF00753">
    <property type="entry name" value="Lactamase_B"/>
    <property type="match status" value="1"/>
</dbReference>
<dbReference type="InterPro" id="IPR052195">
    <property type="entry name" value="Bact_Alkyl/Aryl-Sulfatase"/>
</dbReference>
<dbReference type="PANTHER" id="PTHR43223">
    <property type="entry name" value="ALKYL/ARYL-SULFATASE"/>
    <property type="match status" value="1"/>
</dbReference>
<dbReference type="Gene3D" id="3.60.15.30">
    <property type="entry name" value="Metallo-beta-lactamase domain"/>
    <property type="match status" value="1"/>
</dbReference>
<evidence type="ECO:0000256" key="3">
    <source>
        <dbReference type="ARBA" id="ARBA00022833"/>
    </source>
</evidence>
<evidence type="ECO:0000256" key="2">
    <source>
        <dbReference type="ARBA" id="ARBA00022801"/>
    </source>
</evidence>
<dbReference type="InterPro" id="IPR036527">
    <property type="entry name" value="SCP2_sterol-bd_dom_sf"/>
</dbReference>
<keyword evidence="3" id="KW-0862">Zinc</keyword>
<evidence type="ECO:0000256" key="1">
    <source>
        <dbReference type="ARBA" id="ARBA00022723"/>
    </source>
</evidence>
<dbReference type="CDD" id="cd07710">
    <property type="entry name" value="arylsulfatase_Sdsa1-like_MBL-fold"/>
    <property type="match status" value="1"/>
</dbReference>
<keyword evidence="2 7" id="KW-0378">Hydrolase</keyword>
<dbReference type="AlphaFoldDB" id="A0A6I3XBU4"/>
<evidence type="ECO:0000256" key="5">
    <source>
        <dbReference type="SAM" id="SignalP"/>
    </source>
</evidence>
<dbReference type="EMBL" id="WNWM01000002">
    <property type="protein sequence ID" value="MUI14099.1"/>
    <property type="molecule type" value="Genomic_DNA"/>
</dbReference>
<dbReference type="Proteomes" id="UP000431684">
    <property type="component" value="Unassembled WGS sequence"/>
</dbReference>
<dbReference type="SMART" id="SM00849">
    <property type="entry name" value="Lactamase_B"/>
    <property type="match status" value="1"/>
</dbReference>
<evidence type="ECO:0000256" key="4">
    <source>
        <dbReference type="ARBA" id="ARBA00033751"/>
    </source>
</evidence>
<reference evidence="7 8" key="1">
    <citation type="submission" date="2019-11" db="EMBL/GenBank/DDBJ databases">
        <title>Draft Genome Sequences of Six Type Strains of the Genus Massilia.</title>
        <authorList>
            <person name="Miess H."/>
            <person name="Frediansyah A."/>
            <person name="Goeker M."/>
            <person name="Gross H."/>
        </authorList>
    </citation>
    <scope>NUCLEOTIDE SEQUENCE [LARGE SCALE GENOMIC DNA]</scope>
    <source>
        <strain evidence="7 8">DSM 17513</strain>
    </source>
</reference>
<dbReference type="SUPFAM" id="SSF56281">
    <property type="entry name" value="Metallo-hydrolase/oxidoreductase"/>
    <property type="match status" value="1"/>
</dbReference>
<name>A0A6I3XBU4_9BURK</name>
<dbReference type="InterPro" id="IPR001279">
    <property type="entry name" value="Metallo-B-lactamas"/>
</dbReference>
<dbReference type="PANTHER" id="PTHR43223:SF1">
    <property type="entry name" value="ALKYL_ARYL-SULFATASE BDS1"/>
    <property type="match status" value="1"/>
</dbReference>
<evidence type="ECO:0000313" key="7">
    <source>
        <dbReference type="EMBL" id="MUI14099.1"/>
    </source>
</evidence>
<proteinExistence type="inferred from homology"/>
<dbReference type="RefSeq" id="WP_155709830.1">
    <property type="nucleotide sequence ID" value="NZ_BMWU01000002.1"/>
</dbReference>
<dbReference type="InterPro" id="IPR029228">
    <property type="entry name" value="Alkyl_sulf_dimr"/>
</dbReference>
<dbReference type="Gene3D" id="3.30.1050.10">
    <property type="entry name" value="SCP2 sterol-binding domain"/>
    <property type="match status" value="1"/>
</dbReference>
<dbReference type="SUPFAM" id="SSF55718">
    <property type="entry name" value="SCP-like"/>
    <property type="match status" value="1"/>
</dbReference>
<dbReference type="Gene3D" id="1.25.40.880">
    <property type="entry name" value="Alkyl sulfatase, dimerisation domain"/>
    <property type="match status" value="1"/>
</dbReference>
<dbReference type="InterPro" id="IPR029229">
    <property type="entry name" value="Alkyl_sulf_C"/>
</dbReference>
<feature type="chain" id="PRO_5026196270" evidence="5">
    <location>
        <begin position="21"/>
        <end position="654"/>
    </location>
</feature>
<dbReference type="GO" id="GO:0018741">
    <property type="term" value="F:linear primary-alkylsulfatase activity"/>
    <property type="evidence" value="ECO:0007669"/>
    <property type="project" value="InterPro"/>
</dbReference>
<keyword evidence="1" id="KW-0479">Metal-binding</keyword>
<accession>A0A6I3XBU4</accession>